<keyword evidence="2" id="KW-0812">Transmembrane</keyword>
<sequence length="59" mass="6062">MSWVYWGIVAGLVAMVVDLLICIGLASPRTKASHEAGSGGADQPSRAVKPTMAVHGRAA</sequence>
<accession>A0A0K2GBR4</accession>
<keyword evidence="4" id="KW-1185">Reference proteome</keyword>
<protein>
    <submittedName>
        <fullName evidence="3">Uncharacterized protein</fullName>
    </submittedName>
</protein>
<feature type="transmembrane region" description="Helical" evidence="2">
    <location>
        <begin position="6"/>
        <end position="26"/>
    </location>
</feature>
<dbReference type="EMBL" id="CP011801">
    <property type="protein sequence ID" value="ALA58390.1"/>
    <property type="molecule type" value="Genomic_DNA"/>
</dbReference>
<keyword evidence="2" id="KW-1133">Transmembrane helix</keyword>
<evidence type="ECO:0000313" key="4">
    <source>
        <dbReference type="Proteomes" id="UP000069205"/>
    </source>
</evidence>
<name>A0A0K2GBR4_NITMO</name>
<reference evidence="3 4" key="1">
    <citation type="journal article" date="2015" name="Proc. Natl. Acad. Sci. U.S.A.">
        <title>Expanded metabolic versatility of ubiquitous nitrite-oxidizing bacteria from the genus Nitrospira.</title>
        <authorList>
            <person name="Koch H."/>
            <person name="Lucker S."/>
            <person name="Albertsen M."/>
            <person name="Kitzinger K."/>
            <person name="Herbold C."/>
            <person name="Spieck E."/>
            <person name="Nielsen P.H."/>
            <person name="Wagner M."/>
            <person name="Daims H."/>
        </authorList>
    </citation>
    <scope>NUCLEOTIDE SEQUENCE [LARGE SCALE GENOMIC DNA]</scope>
    <source>
        <strain evidence="3 4">NSP M-1</strain>
    </source>
</reference>
<evidence type="ECO:0000313" key="3">
    <source>
        <dbReference type="EMBL" id="ALA58390.1"/>
    </source>
</evidence>
<dbReference type="KEGG" id="nmv:NITMOv2_1973"/>
<gene>
    <name evidence="3" type="ORF">NITMOv2_1973</name>
</gene>
<dbReference type="Proteomes" id="UP000069205">
    <property type="component" value="Chromosome"/>
</dbReference>
<evidence type="ECO:0000256" key="2">
    <source>
        <dbReference type="SAM" id="Phobius"/>
    </source>
</evidence>
<keyword evidence="2" id="KW-0472">Membrane</keyword>
<feature type="region of interest" description="Disordered" evidence="1">
    <location>
        <begin position="31"/>
        <end position="59"/>
    </location>
</feature>
<dbReference type="AlphaFoldDB" id="A0A0K2GBR4"/>
<organism evidence="3 4">
    <name type="scientific">Nitrospira moscoviensis</name>
    <dbReference type="NCBI Taxonomy" id="42253"/>
    <lineage>
        <taxon>Bacteria</taxon>
        <taxon>Pseudomonadati</taxon>
        <taxon>Nitrospirota</taxon>
        <taxon>Nitrospiria</taxon>
        <taxon>Nitrospirales</taxon>
        <taxon>Nitrospiraceae</taxon>
        <taxon>Nitrospira</taxon>
    </lineage>
</organism>
<dbReference type="RefSeq" id="WP_053379561.1">
    <property type="nucleotide sequence ID" value="NZ_CP011801.1"/>
</dbReference>
<dbReference type="PATRIC" id="fig|42253.5.peg.1943"/>
<evidence type="ECO:0000256" key="1">
    <source>
        <dbReference type="SAM" id="MobiDB-lite"/>
    </source>
</evidence>
<proteinExistence type="predicted"/>